<name>A0A0V1JQ13_TRIPS</name>
<dbReference type="Proteomes" id="UP000054632">
    <property type="component" value="Unassembled WGS sequence"/>
</dbReference>
<sequence>MSGKHLRVAASGGNDGQVRASPRDRSGGGPGALRRTVSWTSPAGLQHAASRLRPGMGLADPSHYGQAPYHFSSALRSPSGMLVSERSVPKLAQTPPAPWPSGVRTDGLQLRSRSCAQIGSRGR</sequence>
<evidence type="ECO:0000313" key="2">
    <source>
        <dbReference type="EMBL" id="KRY71904.1"/>
    </source>
</evidence>
<feature type="region of interest" description="Disordered" evidence="1">
    <location>
        <begin position="1"/>
        <end position="43"/>
    </location>
</feature>
<evidence type="ECO:0000256" key="1">
    <source>
        <dbReference type="SAM" id="MobiDB-lite"/>
    </source>
</evidence>
<dbReference type="EMBL" id="JYDR01000051">
    <property type="protein sequence ID" value="KRY71904.1"/>
    <property type="molecule type" value="Genomic_DNA"/>
</dbReference>
<dbReference type="Proteomes" id="UP000054826">
    <property type="component" value="Unassembled WGS sequence"/>
</dbReference>
<evidence type="ECO:0000313" key="3">
    <source>
        <dbReference type="EMBL" id="KRZ37057.1"/>
    </source>
</evidence>
<feature type="region of interest" description="Disordered" evidence="1">
    <location>
        <begin position="85"/>
        <end position="123"/>
    </location>
</feature>
<protein>
    <submittedName>
        <fullName evidence="3">Uncharacterized protein</fullName>
    </submittedName>
</protein>
<organism evidence="3 5">
    <name type="scientific">Trichinella pseudospiralis</name>
    <name type="common">Parasitic roundworm</name>
    <dbReference type="NCBI Taxonomy" id="6337"/>
    <lineage>
        <taxon>Eukaryota</taxon>
        <taxon>Metazoa</taxon>
        <taxon>Ecdysozoa</taxon>
        <taxon>Nematoda</taxon>
        <taxon>Enoplea</taxon>
        <taxon>Dorylaimia</taxon>
        <taxon>Trichinellida</taxon>
        <taxon>Trichinellidae</taxon>
        <taxon>Trichinella</taxon>
    </lineage>
</organism>
<dbReference type="AlphaFoldDB" id="A0A0V1JQ13"/>
<accession>A0A0V1JQ13</accession>
<comment type="caution">
    <text evidence="3">The sequence shown here is derived from an EMBL/GenBank/DDBJ whole genome shotgun (WGS) entry which is preliminary data.</text>
</comment>
<reference evidence="4 5" key="1">
    <citation type="submission" date="2015-01" db="EMBL/GenBank/DDBJ databases">
        <title>Evolution of Trichinella species and genotypes.</title>
        <authorList>
            <person name="Korhonen P.K."/>
            <person name="Edoardo P."/>
            <person name="Giuseppe L.R."/>
            <person name="Gasser R.B."/>
        </authorList>
    </citation>
    <scope>NUCLEOTIDE SEQUENCE [LARGE SCALE GENOMIC DNA]</scope>
    <source>
        <strain evidence="2">ISS13</strain>
        <strain evidence="3">ISS176</strain>
    </source>
</reference>
<evidence type="ECO:0000313" key="4">
    <source>
        <dbReference type="Proteomes" id="UP000054632"/>
    </source>
</evidence>
<gene>
    <name evidence="2" type="ORF">T4A_3434</name>
    <name evidence="3" type="ORF">T4C_4484</name>
</gene>
<dbReference type="EMBL" id="JYDV01000063">
    <property type="protein sequence ID" value="KRZ37057.1"/>
    <property type="molecule type" value="Genomic_DNA"/>
</dbReference>
<proteinExistence type="predicted"/>
<evidence type="ECO:0000313" key="5">
    <source>
        <dbReference type="Proteomes" id="UP000054826"/>
    </source>
</evidence>